<name>A0A553N964_TIGCA</name>
<dbReference type="EMBL" id="VCGU01000459">
    <property type="protein sequence ID" value="TRY61962.1"/>
    <property type="molecule type" value="Genomic_DNA"/>
</dbReference>
<gene>
    <name evidence="6" type="ORF">TCAL_08409</name>
</gene>
<dbReference type="InterPro" id="IPR035892">
    <property type="entry name" value="C2_domain_sf"/>
</dbReference>
<dbReference type="InterPro" id="IPR039032">
    <property type="entry name" value="Rim-like"/>
</dbReference>
<dbReference type="SMART" id="SM00239">
    <property type="entry name" value="C2"/>
    <property type="match status" value="1"/>
</dbReference>
<dbReference type="GO" id="GO:0031267">
    <property type="term" value="F:small GTPase binding"/>
    <property type="evidence" value="ECO:0007669"/>
    <property type="project" value="InterPro"/>
</dbReference>
<accession>A0A553N964</accession>
<dbReference type="OrthoDB" id="10059918at2759"/>
<keyword evidence="1" id="KW-0770">Synapse</keyword>
<dbReference type="SUPFAM" id="SSF57903">
    <property type="entry name" value="FYVE/PHD zinc finger"/>
    <property type="match status" value="1"/>
</dbReference>
<dbReference type="PROSITE" id="PS50004">
    <property type="entry name" value="C2"/>
    <property type="match status" value="1"/>
</dbReference>
<dbReference type="SUPFAM" id="SSF50156">
    <property type="entry name" value="PDZ domain-like"/>
    <property type="match status" value="1"/>
</dbReference>
<dbReference type="SUPFAM" id="SSF49562">
    <property type="entry name" value="C2 domain (Calcium/lipid-binding domain, CaLB)"/>
    <property type="match status" value="1"/>
</dbReference>
<dbReference type="InterPro" id="IPR001478">
    <property type="entry name" value="PDZ"/>
</dbReference>
<dbReference type="Pfam" id="PF17820">
    <property type="entry name" value="PDZ_6"/>
    <property type="match status" value="1"/>
</dbReference>
<evidence type="ECO:0000313" key="6">
    <source>
        <dbReference type="EMBL" id="TRY61962.1"/>
    </source>
</evidence>
<feature type="region of interest" description="Disordered" evidence="3">
    <location>
        <begin position="708"/>
        <end position="749"/>
    </location>
</feature>
<dbReference type="InterPro" id="IPR000008">
    <property type="entry name" value="C2_dom"/>
</dbReference>
<feature type="domain" description="C2" evidence="4">
    <location>
        <begin position="752"/>
        <end position="877"/>
    </location>
</feature>
<comment type="caution">
    <text evidence="6">The sequence shown here is derived from an EMBL/GenBank/DDBJ whole genome shotgun (WGS) entry which is preliminary data.</text>
</comment>
<feature type="region of interest" description="Disordered" evidence="3">
    <location>
        <begin position="901"/>
        <end position="933"/>
    </location>
</feature>
<dbReference type="Pfam" id="PF00168">
    <property type="entry name" value="C2"/>
    <property type="match status" value="1"/>
</dbReference>
<dbReference type="OMA" id="KMASRIC"/>
<feature type="compositionally biased region" description="Low complexity" evidence="3">
    <location>
        <begin position="579"/>
        <end position="592"/>
    </location>
</feature>
<feature type="compositionally biased region" description="Polar residues" evidence="3">
    <location>
        <begin position="335"/>
        <end position="346"/>
    </location>
</feature>
<feature type="compositionally biased region" description="Low complexity" evidence="3">
    <location>
        <begin position="727"/>
        <end position="747"/>
    </location>
</feature>
<sequence>MIPGDMFNYVKKVLGPEGGPRTPRAPRTRKVKTAAEMVSKENAVRQRYGMEIKKTGGRSEDGTLDKLKETFSTGFQTATETVTKLTPGSGSCQPITTASVPTFQRNSSATTLWKSASSTDTTSIRKSSIATPTTTTPPSLVGEASGTEESNTNAKSDGTNATSAVSGGGSGDSSKCKVCMKVFGNEEFFKVCSTCIMPVCEDCSVSYNDDNHPSQAKVEPDNWVCSICTRRRSTRDESLLASSNNYLKSKQGNGTKRVDMKHESFDVASGGGLMVPQVPQARRHSTGNAAAIAALQAANNQNAAASAAPGSLAQVAPASTKKKGSFDGGRVASAHQPQQVLSSSPRPSGRVTSRRPSDNNLNALMDNDPMGGGPPGGGGGANMGRRCSMAVPRSRGPGGEANGNDMMNVISTRGIAARGRLSSCPKINASAFYSQQQPQSPSHQPPKQRSQIIFSKDKMFNSESSGEDLSSAHALAIVAARDWQNNARRRRRHTSSSYSNVRYGSTSSVSQDYLGGDFLGIGKPSEERRSSFESACSDSAALGQVRDRFVDEEASRRFHSMERSSHHPQQQKPLPPHPQHLQQQHQHQQQQHEAIRIVVDHVDTSGAQAGGMRKVRSRSSSIVPPREYQITLYCDSHSPYGFGLRVVGAEGGYARVLWICPGGPAEQAGIRVGDKIFDWNNIPLSSVPLEHIPQMIEHCDMDAVKATIQTGGKPDEGPDLGGGNGGRRLPNLPSSGSSPRPSISMSRKQPREVGYVQFGLNYDEPNLLVTLWAAENLQSIENHEDVSLPQPYAIVRLCLYGRNRTFTTGVEESTPHPIWRTKHLFTDLERDELNASQLEISVWNYSNAVKHECLGKTLLSAPDVDLDGSLHWFPLYLSDGNVKSSESQSLGTTDMVQQGHLRKSQDMGQPNQGSGGSSSNGAGNGAGGGGGGGGGGGLNPNAYFGPGGRYNMRRKSDCGGAPIVLPPDFGKMKRNHSLDKTNDLDEFVLRSGSNMDAGGFGGSYRQLAHHGSGRQYN</sequence>
<feature type="region of interest" description="Disordered" evidence="3">
    <location>
        <begin position="114"/>
        <end position="174"/>
    </location>
</feature>
<evidence type="ECO:0000313" key="7">
    <source>
        <dbReference type="Proteomes" id="UP000318571"/>
    </source>
</evidence>
<reference evidence="6 7" key="1">
    <citation type="journal article" date="2018" name="Nat. Ecol. Evol.">
        <title>Genomic signatures of mitonuclear coevolution across populations of Tigriopus californicus.</title>
        <authorList>
            <person name="Barreto F.S."/>
            <person name="Watson E.T."/>
            <person name="Lima T.G."/>
            <person name="Willett C.S."/>
            <person name="Edmands S."/>
            <person name="Li W."/>
            <person name="Burton R.S."/>
        </authorList>
    </citation>
    <scope>NUCLEOTIDE SEQUENCE [LARGE SCALE GENOMIC DNA]</scope>
    <source>
        <strain evidence="6 7">San Diego</strain>
    </source>
</reference>
<dbReference type="GO" id="GO:0042734">
    <property type="term" value="C:presynaptic membrane"/>
    <property type="evidence" value="ECO:0007669"/>
    <property type="project" value="TreeGrafter"/>
</dbReference>
<feature type="region of interest" description="Disordered" evidence="3">
    <location>
        <begin position="485"/>
        <end position="506"/>
    </location>
</feature>
<dbReference type="GO" id="GO:0048788">
    <property type="term" value="C:cytoskeleton of presynaptic active zone"/>
    <property type="evidence" value="ECO:0007669"/>
    <property type="project" value="TreeGrafter"/>
</dbReference>
<dbReference type="PANTHER" id="PTHR12157">
    <property type="entry name" value="REGULATING SYNAPTIC MEMBRANE EXOCYTOSIS PROTEIN"/>
    <property type="match status" value="1"/>
</dbReference>
<evidence type="ECO:0000256" key="2">
    <source>
        <dbReference type="ARBA" id="ARBA00034103"/>
    </source>
</evidence>
<dbReference type="InterPro" id="IPR036034">
    <property type="entry name" value="PDZ_sf"/>
</dbReference>
<dbReference type="Gene3D" id="2.60.40.150">
    <property type="entry name" value="C2 domain"/>
    <property type="match status" value="1"/>
</dbReference>
<dbReference type="STRING" id="6832.A0A553N964"/>
<feature type="compositionally biased region" description="Polar residues" evidence="3">
    <location>
        <begin position="495"/>
        <end position="506"/>
    </location>
</feature>
<dbReference type="PROSITE" id="PS50106">
    <property type="entry name" value="PDZ"/>
    <property type="match status" value="1"/>
</dbReference>
<dbReference type="GO" id="GO:0050806">
    <property type="term" value="P:positive regulation of synaptic transmission"/>
    <property type="evidence" value="ECO:0007669"/>
    <property type="project" value="TreeGrafter"/>
</dbReference>
<dbReference type="GO" id="GO:2000300">
    <property type="term" value="P:regulation of synaptic vesicle exocytosis"/>
    <property type="evidence" value="ECO:0007669"/>
    <property type="project" value="TreeGrafter"/>
</dbReference>
<feature type="compositionally biased region" description="Polar residues" evidence="3">
    <location>
        <begin position="114"/>
        <end position="130"/>
    </location>
</feature>
<dbReference type="Proteomes" id="UP000318571">
    <property type="component" value="Chromosome 8"/>
</dbReference>
<feature type="region of interest" description="Disordered" evidence="3">
    <location>
        <begin position="316"/>
        <end position="383"/>
    </location>
</feature>
<dbReference type="SMART" id="SM00228">
    <property type="entry name" value="PDZ"/>
    <property type="match status" value="1"/>
</dbReference>
<keyword evidence="7" id="KW-1185">Reference proteome</keyword>
<feature type="domain" description="PDZ" evidence="5">
    <location>
        <begin position="629"/>
        <end position="697"/>
    </location>
</feature>
<dbReference type="Gene3D" id="3.30.40.10">
    <property type="entry name" value="Zinc/RING finger domain, C3HC4 (zinc finger)"/>
    <property type="match status" value="1"/>
</dbReference>
<feature type="compositionally biased region" description="Gly residues" evidence="3">
    <location>
        <begin position="913"/>
        <end position="933"/>
    </location>
</feature>
<dbReference type="PANTHER" id="PTHR12157:SF25">
    <property type="entry name" value="REGULATING SYNAPTIC MEMBRANE EXOCYTOSIS PROTEIN 3"/>
    <property type="match status" value="1"/>
</dbReference>
<proteinExistence type="predicted"/>
<comment type="subcellular location">
    <subcellularLocation>
        <location evidence="2">Synapse</location>
    </subcellularLocation>
</comment>
<evidence type="ECO:0008006" key="8">
    <source>
        <dbReference type="Google" id="ProtNLM"/>
    </source>
</evidence>
<feature type="region of interest" description="Disordered" evidence="3">
    <location>
        <begin position="555"/>
        <end position="592"/>
    </location>
</feature>
<organism evidence="6 7">
    <name type="scientific">Tigriopus californicus</name>
    <name type="common">Marine copepod</name>
    <dbReference type="NCBI Taxonomy" id="6832"/>
    <lineage>
        <taxon>Eukaryota</taxon>
        <taxon>Metazoa</taxon>
        <taxon>Ecdysozoa</taxon>
        <taxon>Arthropoda</taxon>
        <taxon>Crustacea</taxon>
        <taxon>Multicrustacea</taxon>
        <taxon>Hexanauplia</taxon>
        <taxon>Copepoda</taxon>
        <taxon>Harpacticoida</taxon>
        <taxon>Harpacticidae</taxon>
        <taxon>Tigriopus</taxon>
    </lineage>
</organism>
<dbReference type="GO" id="GO:0048167">
    <property type="term" value="P:regulation of synaptic plasticity"/>
    <property type="evidence" value="ECO:0007669"/>
    <property type="project" value="TreeGrafter"/>
</dbReference>
<dbReference type="GO" id="GO:0042391">
    <property type="term" value="P:regulation of membrane potential"/>
    <property type="evidence" value="ECO:0007669"/>
    <property type="project" value="TreeGrafter"/>
</dbReference>
<feature type="compositionally biased region" description="Basic and acidic residues" evidence="3">
    <location>
        <begin position="555"/>
        <end position="565"/>
    </location>
</feature>
<dbReference type="InterPro" id="IPR011011">
    <property type="entry name" value="Znf_FYVE_PHD"/>
</dbReference>
<dbReference type="Gene3D" id="2.30.42.10">
    <property type="match status" value="1"/>
</dbReference>
<protein>
    <recommendedName>
        <fullName evidence="8">PDZ domain-containing protein</fullName>
    </recommendedName>
</protein>
<feature type="compositionally biased region" description="Polar residues" evidence="3">
    <location>
        <begin position="147"/>
        <end position="165"/>
    </location>
</feature>
<feature type="compositionally biased region" description="Gly residues" evidence="3">
    <location>
        <begin position="370"/>
        <end position="382"/>
    </location>
</feature>
<dbReference type="InterPro" id="IPR041489">
    <property type="entry name" value="PDZ_6"/>
</dbReference>
<dbReference type="InterPro" id="IPR013083">
    <property type="entry name" value="Znf_RING/FYVE/PHD"/>
</dbReference>
<evidence type="ECO:0000259" key="5">
    <source>
        <dbReference type="PROSITE" id="PS50106"/>
    </source>
</evidence>
<evidence type="ECO:0000259" key="4">
    <source>
        <dbReference type="PROSITE" id="PS50004"/>
    </source>
</evidence>
<dbReference type="AlphaFoldDB" id="A0A553N964"/>
<evidence type="ECO:0000256" key="3">
    <source>
        <dbReference type="SAM" id="MobiDB-lite"/>
    </source>
</evidence>
<dbReference type="GO" id="GO:0044325">
    <property type="term" value="F:transmembrane transporter binding"/>
    <property type="evidence" value="ECO:0007669"/>
    <property type="project" value="TreeGrafter"/>
</dbReference>
<dbReference type="GO" id="GO:0048791">
    <property type="term" value="P:calcium ion-regulated exocytosis of neurotransmitter"/>
    <property type="evidence" value="ECO:0007669"/>
    <property type="project" value="TreeGrafter"/>
</dbReference>
<evidence type="ECO:0000256" key="1">
    <source>
        <dbReference type="ARBA" id="ARBA00023018"/>
    </source>
</evidence>